<reference evidence="1" key="1">
    <citation type="submission" date="2018-03" db="EMBL/GenBank/DDBJ databases">
        <authorList>
            <person name="Guldener U."/>
        </authorList>
    </citation>
    <scope>NUCLEOTIDE SEQUENCE</scope>
</reference>
<dbReference type="AlphaFoldDB" id="A0AAE8SU10"/>
<name>A0AAE8SU10_9PEZI</name>
<evidence type="ECO:0000313" key="2">
    <source>
        <dbReference type="Proteomes" id="UP001187682"/>
    </source>
</evidence>
<sequence>MAPPRFNSLVPWWMAPQRECAAASVEMNEDRSPPNEHVYLDRMTAQVKDDIRVAAAPLIVLDVGDEVDNDGLFRSDYRTPLDHDGEDAGQVVLRLMRG</sequence>
<dbReference type="Proteomes" id="UP001187682">
    <property type="component" value="Unassembled WGS sequence"/>
</dbReference>
<protein>
    <submittedName>
        <fullName evidence="1">Uncharacterized protein</fullName>
    </submittedName>
</protein>
<gene>
    <name evidence="1" type="ORF">DNG_03858</name>
</gene>
<dbReference type="EMBL" id="ONZQ02000004">
    <property type="protein sequence ID" value="SPO01111.1"/>
    <property type="molecule type" value="Genomic_DNA"/>
</dbReference>
<keyword evidence="2" id="KW-1185">Reference proteome</keyword>
<organism evidence="1 2">
    <name type="scientific">Cephalotrichum gorgonifer</name>
    <dbReference type="NCBI Taxonomy" id="2041049"/>
    <lineage>
        <taxon>Eukaryota</taxon>
        <taxon>Fungi</taxon>
        <taxon>Dikarya</taxon>
        <taxon>Ascomycota</taxon>
        <taxon>Pezizomycotina</taxon>
        <taxon>Sordariomycetes</taxon>
        <taxon>Hypocreomycetidae</taxon>
        <taxon>Microascales</taxon>
        <taxon>Microascaceae</taxon>
        <taxon>Cephalotrichum</taxon>
    </lineage>
</organism>
<evidence type="ECO:0000313" key="1">
    <source>
        <dbReference type="EMBL" id="SPO01111.1"/>
    </source>
</evidence>
<accession>A0AAE8SU10</accession>
<proteinExistence type="predicted"/>
<comment type="caution">
    <text evidence="1">The sequence shown here is derived from an EMBL/GenBank/DDBJ whole genome shotgun (WGS) entry which is preliminary data.</text>
</comment>